<dbReference type="EMBL" id="AACFVE010000319">
    <property type="protein sequence ID" value="EAK3904416.1"/>
    <property type="molecule type" value="Genomic_DNA"/>
</dbReference>
<evidence type="ECO:0000313" key="2">
    <source>
        <dbReference type="EMBL" id="EAK3904416.1"/>
    </source>
</evidence>
<keyword evidence="1" id="KW-0812">Transmembrane</keyword>
<dbReference type="AlphaFoldDB" id="A0A5T0UGS8"/>
<gene>
    <name evidence="2" type="ORF">CW563_10090</name>
</gene>
<name>A0A5T0UGS8_CAMJU</name>
<protein>
    <submittedName>
        <fullName evidence="2">ABC transporter permease</fullName>
    </submittedName>
</protein>
<proteinExistence type="predicted"/>
<keyword evidence="1" id="KW-1133">Transmembrane helix</keyword>
<feature type="transmembrane region" description="Helical" evidence="1">
    <location>
        <begin position="78"/>
        <end position="96"/>
    </location>
</feature>
<reference evidence="2" key="1">
    <citation type="submission" date="2018-06" db="EMBL/GenBank/DDBJ databases">
        <authorList>
            <consortium name="PulseNet: The National Subtyping Network for Foodborne Disease Surveillance"/>
            <person name="Tarr C.L."/>
            <person name="Trees E."/>
            <person name="Katz L.S."/>
            <person name="Carleton-Romer H.A."/>
            <person name="Stroika S."/>
            <person name="Kucerova Z."/>
            <person name="Roache K.F."/>
            <person name="Sabol A.L."/>
            <person name="Besser J."/>
            <person name="Gerner-Smidt P."/>
        </authorList>
    </citation>
    <scope>NUCLEOTIDE SEQUENCE</scope>
    <source>
        <strain evidence="2">PNUSAC003301</strain>
    </source>
</reference>
<sequence>GVALIVLLLYLSLGLVVKSQVMAQVVSIPTMLIIAFLPMLSGMDKTLSKVTDYSFMGLFTKFFSKWESFSWSHAHLQLYSWIVWLFAIIVFTVVAVKQQRKD</sequence>
<evidence type="ECO:0000256" key="1">
    <source>
        <dbReference type="SAM" id="Phobius"/>
    </source>
</evidence>
<comment type="caution">
    <text evidence="2">The sequence shown here is derived from an EMBL/GenBank/DDBJ whole genome shotgun (WGS) entry which is preliminary data.</text>
</comment>
<keyword evidence="1" id="KW-0472">Membrane</keyword>
<organism evidence="2">
    <name type="scientific">Campylobacter jejuni</name>
    <dbReference type="NCBI Taxonomy" id="197"/>
    <lineage>
        <taxon>Bacteria</taxon>
        <taxon>Pseudomonadati</taxon>
        <taxon>Campylobacterota</taxon>
        <taxon>Epsilonproteobacteria</taxon>
        <taxon>Campylobacterales</taxon>
        <taxon>Campylobacteraceae</taxon>
        <taxon>Campylobacter</taxon>
    </lineage>
</organism>
<accession>A0A5T0UGS8</accession>
<feature type="non-terminal residue" evidence="2">
    <location>
        <position position="1"/>
    </location>
</feature>